<dbReference type="PANTHER" id="PTHR47976:SF15">
    <property type="entry name" value="G-TYPE LECTIN S-RECEPTOR-LIKE SERINE_THREONINE-PROTEIN KINASE RLK1"/>
    <property type="match status" value="1"/>
</dbReference>
<dbReference type="InterPro" id="IPR001480">
    <property type="entry name" value="Bulb-type_lectin_dom"/>
</dbReference>
<dbReference type="FunFam" id="2.90.10.10:FF:000013">
    <property type="entry name" value="G-type lectin S-receptor-like serine/threonine-protein kinase LECRK1"/>
    <property type="match status" value="1"/>
</dbReference>
<accession>A0A803KM07</accession>
<dbReference type="Gene3D" id="2.90.10.10">
    <property type="entry name" value="Bulb-type lectin domain"/>
    <property type="match status" value="1"/>
</dbReference>
<gene>
    <name evidence="5" type="primary">LOC110736155</name>
</gene>
<evidence type="ECO:0000259" key="4">
    <source>
        <dbReference type="PROSITE" id="PS50927"/>
    </source>
</evidence>
<dbReference type="OMA" id="RENTIVW"/>
<dbReference type="KEGG" id="cqi:110736155"/>
<dbReference type="InterPro" id="IPR036426">
    <property type="entry name" value="Bulb-type_lectin_dom_sf"/>
</dbReference>
<dbReference type="Proteomes" id="UP000596660">
    <property type="component" value="Unplaced"/>
</dbReference>
<sequence>MAAWPLPSTLSLLTLILLQSSPIAAQNKGNIPVGQSLSAATNNSSWHSPSGDFAFGFSKFSNSSNLFLLAIWYVKIPTTIVWYANDGNPVPQGSSVKITANEGLVLSDPNGIDLWNTSDTLSDGGEVKYGYLNDTGNFALKSSSSDNPVWQSFNHPTDTLLPSQVMEINMEVNSKL</sequence>
<proteinExistence type="predicted"/>
<reference evidence="5" key="1">
    <citation type="journal article" date="2017" name="Nature">
        <title>The genome of Chenopodium quinoa.</title>
        <authorList>
            <person name="Jarvis D.E."/>
            <person name="Ho Y.S."/>
            <person name="Lightfoot D.J."/>
            <person name="Schmoeckel S.M."/>
            <person name="Li B."/>
            <person name="Borm T.J.A."/>
            <person name="Ohyanagi H."/>
            <person name="Mineta K."/>
            <person name="Michell C.T."/>
            <person name="Saber N."/>
            <person name="Kharbatia N.M."/>
            <person name="Rupper R.R."/>
            <person name="Sharp A.R."/>
            <person name="Dally N."/>
            <person name="Boughton B.A."/>
            <person name="Woo Y.H."/>
            <person name="Gao G."/>
            <person name="Schijlen E.G.W.M."/>
            <person name="Guo X."/>
            <person name="Momin A.A."/>
            <person name="Negrao S."/>
            <person name="Al-Babili S."/>
            <person name="Gehring C."/>
            <person name="Roessner U."/>
            <person name="Jung C."/>
            <person name="Murphy K."/>
            <person name="Arold S.T."/>
            <person name="Gojobori T."/>
            <person name="van der Linden C.G."/>
            <person name="van Loo E.N."/>
            <person name="Jellen E.N."/>
            <person name="Maughan P.J."/>
            <person name="Tester M."/>
        </authorList>
    </citation>
    <scope>NUCLEOTIDE SEQUENCE [LARGE SCALE GENOMIC DNA]</scope>
    <source>
        <strain evidence="5">cv. PI 614886</strain>
    </source>
</reference>
<organism evidence="5 6">
    <name type="scientific">Chenopodium quinoa</name>
    <name type="common">Quinoa</name>
    <dbReference type="NCBI Taxonomy" id="63459"/>
    <lineage>
        <taxon>Eukaryota</taxon>
        <taxon>Viridiplantae</taxon>
        <taxon>Streptophyta</taxon>
        <taxon>Embryophyta</taxon>
        <taxon>Tracheophyta</taxon>
        <taxon>Spermatophyta</taxon>
        <taxon>Magnoliopsida</taxon>
        <taxon>eudicotyledons</taxon>
        <taxon>Gunneridae</taxon>
        <taxon>Pentapetalae</taxon>
        <taxon>Caryophyllales</taxon>
        <taxon>Chenopodiaceae</taxon>
        <taxon>Chenopodioideae</taxon>
        <taxon>Atripliceae</taxon>
        <taxon>Chenopodium</taxon>
    </lineage>
</organism>
<feature type="domain" description="Bulb-type lectin" evidence="4">
    <location>
        <begin position="28"/>
        <end position="153"/>
    </location>
</feature>
<dbReference type="AlphaFoldDB" id="A0A803KM07"/>
<evidence type="ECO:0000256" key="3">
    <source>
        <dbReference type="SAM" id="SignalP"/>
    </source>
</evidence>
<dbReference type="GeneID" id="110736155"/>
<dbReference type="SMART" id="SM00108">
    <property type="entry name" value="B_lectin"/>
    <property type="match status" value="1"/>
</dbReference>
<feature type="signal peptide" evidence="3">
    <location>
        <begin position="1"/>
        <end position="25"/>
    </location>
</feature>
<keyword evidence="6" id="KW-1185">Reference proteome</keyword>
<dbReference type="PROSITE" id="PS50927">
    <property type="entry name" value="BULB_LECTIN"/>
    <property type="match status" value="1"/>
</dbReference>
<dbReference type="InterPro" id="IPR051343">
    <property type="entry name" value="G-type_lectin_kinases/EP1-like"/>
</dbReference>
<dbReference type="SUPFAM" id="SSF51110">
    <property type="entry name" value="alpha-D-mannose-specific plant lectins"/>
    <property type="match status" value="1"/>
</dbReference>
<evidence type="ECO:0000313" key="5">
    <source>
        <dbReference type="EnsemblPlants" id="AUR62000063-RA:cds"/>
    </source>
</evidence>
<dbReference type="EnsemblPlants" id="AUR62000063-RA">
    <property type="protein sequence ID" value="AUR62000063-RA:cds"/>
    <property type="gene ID" value="AUR62000063"/>
</dbReference>
<evidence type="ECO:0000313" key="6">
    <source>
        <dbReference type="Proteomes" id="UP000596660"/>
    </source>
</evidence>
<keyword evidence="2" id="KW-0325">Glycoprotein</keyword>
<protein>
    <recommendedName>
        <fullName evidence="4">Bulb-type lectin domain-containing protein</fullName>
    </recommendedName>
</protein>
<feature type="chain" id="PRO_5030839277" description="Bulb-type lectin domain-containing protein" evidence="3">
    <location>
        <begin position="26"/>
        <end position="176"/>
    </location>
</feature>
<dbReference type="CDD" id="cd00028">
    <property type="entry name" value="B_lectin"/>
    <property type="match status" value="1"/>
</dbReference>
<dbReference type="PANTHER" id="PTHR47976">
    <property type="entry name" value="G-TYPE LECTIN S-RECEPTOR-LIKE SERINE/THREONINE-PROTEIN KINASE SD2-5"/>
    <property type="match status" value="1"/>
</dbReference>
<dbReference type="Gramene" id="AUR62000063-RA">
    <property type="protein sequence ID" value="AUR62000063-RA:cds"/>
    <property type="gene ID" value="AUR62000063"/>
</dbReference>
<keyword evidence="1 3" id="KW-0732">Signal</keyword>
<dbReference type="RefSeq" id="XP_021771996.1">
    <property type="nucleotide sequence ID" value="XM_021916304.1"/>
</dbReference>
<dbReference type="Pfam" id="PF01453">
    <property type="entry name" value="B_lectin"/>
    <property type="match status" value="1"/>
</dbReference>
<evidence type="ECO:0000256" key="2">
    <source>
        <dbReference type="ARBA" id="ARBA00023180"/>
    </source>
</evidence>
<reference evidence="5" key="2">
    <citation type="submission" date="2021-03" db="UniProtKB">
        <authorList>
            <consortium name="EnsemblPlants"/>
        </authorList>
    </citation>
    <scope>IDENTIFICATION</scope>
</reference>
<dbReference type="OrthoDB" id="1930390at2759"/>
<evidence type="ECO:0000256" key="1">
    <source>
        <dbReference type="ARBA" id="ARBA00022729"/>
    </source>
</evidence>
<name>A0A803KM07_CHEQI</name>